<keyword evidence="6" id="KW-0906">Nuclear pore complex</keyword>
<keyword evidence="7" id="KW-0539">Nucleus</keyword>
<proteinExistence type="inferred from homology"/>
<organism evidence="14 15">
    <name type="scientific">Elasticomyces elasticus</name>
    <dbReference type="NCBI Taxonomy" id="574655"/>
    <lineage>
        <taxon>Eukaryota</taxon>
        <taxon>Fungi</taxon>
        <taxon>Dikarya</taxon>
        <taxon>Ascomycota</taxon>
        <taxon>Pezizomycotina</taxon>
        <taxon>Dothideomycetes</taxon>
        <taxon>Dothideomycetidae</taxon>
        <taxon>Mycosphaerellales</taxon>
        <taxon>Teratosphaeriaceae</taxon>
        <taxon>Elasticomyces</taxon>
    </lineage>
</organism>
<dbReference type="GO" id="GO:0006606">
    <property type="term" value="P:protein import into nucleus"/>
    <property type="evidence" value="ECO:0007669"/>
    <property type="project" value="TreeGrafter"/>
</dbReference>
<evidence type="ECO:0000256" key="3">
    <source>
        <dbReference type="ARBA" id="ARBA00022816"/>
    </source>
</evidence>
<keyword evidence="3" id="KW-0509">mRNA transport</keyword>
<evidence type="ECO:0000313" key="14">
    <source>
        <dbReference type="EMBL" id="KAK5695377.1"/>
    </source>
</evidence>
<reference evidence="14" key="1">
    <citation type="submission" date="2023-08" db="EMBL/GenBank/DDBJ databases">
        <title>Black Yeasts Isolated from many extreme environments.</title>
        <authorList>
            <person name="Coleine C."/>
            <person name="Stajich J.E."/>
            <person name="Selbmann L."/>
        </authorList>
    </citation>
    <scope>NUCLEOTIDE SEQUENCE</scope>
    <source>
        <strain evidence="14">CCFEE 5810</strain>
    </source>
</reference>
<feature type="domain" description="Nucleoporin Nup188 N-terminal" evidence="11">
    <location>
        <begin position="53"/>
        <end position="430"/>
    </location>
</feature>
<keyword evidence="5" id="KW-0811">Translocation</keyword>
<accession>A0AAN7W0Y3</accession>
<evidence type="ECO:0000259" key="12">
    <source>
        <dbReference type="Pfam" id="PF18378"/>
    </source>
</evidence>
<evidence type="ECO:0000256" key="1">
    <source>
        <dbReference type="ARBA" id="ARBA00004567"/>
    </source>
</evidence>
<evidence type="ECO:0000256" key="8">
    <source>
        <dbReference type="ARBA" id="ARBA00038387"/>
    </source>
</evidence>
<dbReference type="GO" id="GO:0017056">
    <property type="term" value="F:structural constituent of nuclear pore"/>
    <property type="evidence" value="ECO:0007669"/>
    <property type="project" value="InterPro"/>
</dbReference>
<feature type="region of interest" description="Disordered" evidence="10">
    <location>
        <begin position="444"/>
        <end position="469"/>
    </location>
</feature>
<keyword evidence="4" id="KW-0653">Protein transport</keyword>
<dbReference type="InterPro" id="IPR048883">
    <property type="entry name" value="Nup188_N-subdom_III"/>
</dbReference>
<name>A0AAN7W0Y3_9PEZI</name>
<dbReference type="PANTHER" id="PTHR31431:SF1">
    <property type="entry name" value="NUCLEOPORIN NUP188"/>
    <property type="match status" value="1"/>
</dbReference>
<dbReference type="Pfam" id="PF18378">
    <property type="entry name" value="Nup188_C"/>
    <property type="match status" value="1"/>
</dbReference>
<protein>
    <recommendedName>
        <fullName evidence="9">Nucleoporin NUP188</fullName>
    </recommendedName>
</protein>
<dbReference type="InterPro" id="IPR041634">
    <property type="entry name" value="Nup188_C"/>
</dbReference>
<evidence type="ECO:0000256" key="7">
    <source>
        <dbReference type="ARBA" id="ARBA00023242"/>
    </source>
</evidence>
<evidence type="ECO:0000256" key="2">
    <source>
        <dbReference type="ARBA" id="ARBA00022448"/>
    </source>
</evidence>
<comment type="similarity">
    <text evidence="8">Belongs to the Nup188 family.</text>
</comment>
<feature type="compositionally biased region" description="Basic and acidic residues" evidence="10">
    <location>
        <begin position="458"/>
        <end position="469"/>
    </location>
</feature>
<evidence type="ECO:0000313" key="15">
    <source>
        <dbReference type="Proteomes" id="UP001310594"/>
    </source>
</evidence>
<sequence>MAEATYFPPLDKCLAGRDRLISWKTAYRSLCDLPSALRSVALERFFNTPEAIEILANPLTPFPKPSQTSKTAFGTRTAPIHVAQSSSGEYDLEQLKKDALWLSLTVKIDEEAALRIAIVEWQQRSRDQLVSLTSQPFESDTQGGGALEGSLLGRSTAAFGASIGAPAVTGLDFGKEELRKARLLELYLEERQAVLSISTELVARHAIGTETETSTSRTWVQELAVKVVGEQHDRATCRESSAEAAKPKSDRRIDVQAVWRETVNGMRECLERLDDSSKRPGVFNSKPEKQELYVTATLVYTTDIIRLLLAHLHSLERLPEPAVVSAWFGIMSDFAFMQYLQPTVTFPDVEVLQYMTVLVSLAMLQLPKAVARVTEICNASRPKAARYPDLGSKLYIDDESCVQAINKALSDAAKNNIVLAAPAIYAWSLVAKLVRDGAEMARLRRERHDEDGSSDTEAGDRGRTRTANDSETDIEKRWIWFHQADLGDARHDAARFWAVAAVDEMDVYGMMASCSGTVTVAYGAELSFPTALMAGERLYDLLREGLDLVGYDVPVMDALLAVLSPDLPRRDTERFGMLATRFMADTEGFRAAILEQALARYPYELSPLLRLCTVLSVAKSSHVGGPPQVVQILESLQTVTLMVPEHFRSYTLENEDENANALALTDDMAIFSPKARESFYGENRLLMDREVHDAEQEGGRNVLLIPAGTPGMVIREDKPMVLTLRHAHSGLEYIGFLLSTLLPGAELVQATMGASDMDRATAADAITLITSLLTAALKQEDGVEEARFVLGRLAFALRDETDIVAVVTELFELELLAFAAQDVAPGSLELCVACANFLEKLTYVSPERAWSWLARSSLLSLSGGASGMAAVVTGVEAPTGSFEFLAACSRLYAACVQDTVAGLVKRKAGQPRAGGRFDSPMLSLDATPERTISLVLKGYTRVVLDVVRDMESWRFAAVEEKNVVLQCVMQTLERVVRWTYGLQSPVEAVMGRSKEQLSAVLAPIAEMIMVAFAPADGDGAKPLLESMCGTLREAMSVGDDVLPLVYREAFIGQTRTLCRLLTRLLRTAQMLEPQRAHRIADELLQSMPVLAKLYALETVWKSDITIYMVELVRALACTHADPKSLLAGLSSEAAKSFLSVVSDLDGGMADFNVECDIWSFLTAILESRQQWLSMYLLTGSLPRDRVRKKVRFADGEPDAKRKPLLDCALDELAKIAQIVPLRAKAMLRFVAAAQRTWVWATMTVRSHADFLKNTLTWLEEIRVPSREGKNVDHEVSASEHQAAAYLCDILAVNLQSSLEAGDKTVLKLLSASKLGFLTEHGVSVNTYNRSLHRNLAENLSRKFADVELADFRRTTANPAEHGGLFTYDYEFAEIVLGHQIVAWEGSGGRATQGFAAEFLRANMNLSLVDAQTNLLQSWGMLATTLSEFISVEDALQEPLIVTVKACLEANAHAGTGELNNADILQLRADVGFVVLSKLVGAGCAKSAMKEILIREVQGEGEQRRREPGAWDLVKMSPVDYQIATAPEDMRYYRTLLQVLFLAIRPHVYIPLTKPLRGDGKALLSADTASVLVDVVAKTVIPGYRALCGNLHTEDLALALPADFGIVKSLLQAVFAVQGVGIAHLHLATVIADSSLVRSILSLYSWADQLAEVMGHDPIYGEIAISTLVTLSEVPQVAEQMALQGVLLQLSGASLSKYLRKPGGRGQWDEPVRIFDGIWVEGFLPMCLNLLNAVGPPIAGEVSAFLNSFPEQLKRAEEAFRADGAGTQYQRRQEHDGDVTLALAKEAHALVLIGLMLRSDTARAAAEGLASAEVVPLRYDLENARQEVGKLVRSPRSLADRIVPTNEREMAWSSIDGDGELQRRVVLEVSKILRYFGDD</sequence>
<dbReference type="Pfam" id="PF10487">
    <property type="entry name" value="Nup188_N"/>
    <property type="match status" value="1"/>
</dbReference>
<dbReference type="EMBL" id="JAVRQU010000014">
    <property type="protein sequence ID" value="KAK5695377.1"/>
    <property type="molecule type" value="Genomic_DNA"/>
</dbReference>
<dbReference type="Pfam" id="PF21094">
    <property type="entry name" value="Nup188_SH3-like"/>
    <property type="match status" value="1"/>
</dbReference>
<evidence type="ECO:0000256" key="10">
    <source>
        <dbReference type="SAM" id="MobiDB-lite"/>
    </source>
</evidence>
<dbReference type="Gene3D" id="1.25.10.70">
    <property type="match status" value="1"/>
</dbReference>
<evidence type="ECO:0000256" key="9">
    <source>
        <dbReference type="ARBA" id="ARBA00040174"/>
    </source>
</evidence>
<keyword evidence="2" id="KW-0813">Transport</keyword>
<comment type="caution">
    <text evidence="14">The sequence shown here is derived from an EMBL/GenBank/DDBJ whole genome shotgun (WGS) entry which is preliminary data.</text>
</comment>
<dbReference type="InterPro" id="IPR018864">
    <property type="entry name" value="Nucleoporin_Nup188_N"/>
</dbReference>
<feature type="domain" description="Nucleoporin Nup188 N-terminal subdomain III" evidence="13">
    <location>
        <begin position="760"/>
        <end position="1179"/>
    </location>
</feature>
<evidence type="ECO:0000259" key="11">
    <source>
        <dbReference type="Pfam" id="PF10487"/>
    </source>
</evidence>
<dbReference type="GO" id="GO:0044611">
    <property type="term" value="C:nuclear pore inner ring"/>
    <property type="evidence" value="ECO:0007669"/>
    <property type="project" value="TreeGrafter"/>
</dbReference>
<dbReference type="GO" id="GO:0006405">
    <property type="term" value="P:RNA export from nucleus"/>
    <property type="evidence" value="ECO:0007669"/>
    <property type="project" value="TreeGrafter"/>
</dbReference>
<dbReference type="Proteomes" id="UP001310594">
    <property type="component" value="Unassembled WGS sequence"/>
</dbReference>
<dbReference type="Pfam" id="PF21093">
    <property type="entry name" value="Nup188_N-subdom_III"/>
    <property type="match status" value="1"/>
</dbReference>
<feature type="domain" description="Nuclear pore protein Nup188 C-terminal" evidence="12">
    <location>
        <begin position="1509"/>
        <end position="1856"/>
    </location>
</feature>
<evidence type="ECO:0000256" key="5">
    <source>
        <dbReference type="ARBA" id="ARBA00023010"/>
    </source>
</evidence>
<evidence type="ECO:0000256" key="6">
    <source>
        <dbReference type="ARBA" id="ARBA00023132"/>
    </source>
</evidence>
<comment type="subcellular location">
    <subcellularLocation>
        <location evidence="1">Nucleus</location>
        <location evidence="1">Nuclear pore complex</location>
    </subcellularLocation>
</comment>
<evidence type="ECO:0000256" key="4">
    <source>
        <dbReference type="ARBA" id="ARBA00022927"/>
    </source>
</evidence>
<gene>
    <name evidence="14" type="ORF">LTR97_008883</name>
</gene>
<dbReference type="PANTHER" id="PTHR31431">
    <property type="entry name" value="NUCLEOPORIN NUP188 HOMOLOG"/>
    <property type="match status" value="1"/>
</dbReference>
<dbReference type="GO" id="GO:0051028">
    <property type="term" value="P:mRNA transport"/>
    <property type="evidence" value="ECO:0007669"/>
    <property type="project" value="UniProtKB-KW"/>
</dbReference>
<dbReference type="InterPro" id="IPR044840">
    <property type="entry name" value="Nup188"/>
</dbReference>
<evidence type="ECO:0000259" key="13">
    <source>
        <dbReference type="Pfam" id="PF21093"/>
    </source>
</evidence>